<evidence type="ECO:0000313" key="2">
    <source>
        <dbReference type="EMBL" id="KKW90112.1"/>
    </source>
</evidence>
<gene>
    <name evidence="2" type="ORF">YP76_21965</name>
</gene>
<proteinExistence type="predicted"/>
<dbReference type="EMBL" id="LBIC01000012">
    <property type="protein sequence ID" value="KKW90112.1"/>
    <property type="molecule type" value="Genomic_DNA"/>
</dbReference>
<organism evidence="2 3">
    <name type="scientific">Sphingobium chungbukense</name>
    <dbReference type="NCBI Taxonomy" id="56193"/>
    <lineage>
        <taxon>Bacteria</taxon>
        <taxon>Pseudomonadati</taxon>
        <taxon>Pseudomonadota</taxon>
        <taxon>Alphaproteobacteria</taxon>
        <taxon>Sphingomonadales</taxon>
        <taxon>Sphingomonadaceae</taxon>
        <taxon>Sphingobium</taxon>
    </lineage>
</organism>
<feature type="signal peptide" evidence="1">
    <location>
        <begin position="1"/>
        <end position="27"/>
    </location>
</feature>
<sequence>MPDFPRPARAVLLVALASTTLPSLAHADTGIMVAYDAASGTVTRSVAVETADLPLSSADGRAALDRRIMIAARQACGYEGMNGLRQPADFKRCLSKARTDAMNAAALRN</sequence>
<keyword evidence="3" id="KW-1185">Reference proteome</keyword>
<dbReference type="AlphaFoldDB" id="A0A0M3AJ43"/>
<evidence type="ECO:0000313" key="3">
    <source>
        <dbReference type="Proteomes" id="UP000033874"/>
    </source>
</evidence>
<dbReference type="NCBIfam" id="TIGR04433">
    <property type="entry name" value="UrcA_uranyl"/>
    <property type="match status" value="1"/>
</dbReference>
<name>A0A0M3AJ43_9SPHN</name>
<protein>
    <recommendedName>
        <fullName evidence="4">UrcA family protein</fullName>
    </recommendedName>
</protein>
<dbReference type="InterPro" id="IPR030972">
    <property type="entry name" value="UrcA_uranyl"/>
</dbReference>
<evidence type="ECO:0000256" key="1">
    <source>
        <dbReference type="SAM" id="SignalP"/>
    </source>
</evidence>
<dbReference type="Proteomes" id="UP000033874">
    <property type="component" value="Unassembled WGS sequence"/>
</dbReference>
<reference evidence="2 3" key="1">
    <citation type="submission" date="2015-04" db="EMBL/GenBank/DDBJ databases">
        <title>Genome sequence of aromatic hydrocarbons-degrading Sphingobium chungbukense DJ77.</title>
        <authorList>
            <person name="Kim Y.-C."/>
            <person name="Chae J.-C."/>
        </authorList>
    </citation>
    <scope>NUCLEOTIDE SEQUENCE [LARGE SCALE GENOMIC DNA]</scope>
    <source>
        <strain evidence="2 3">DJ77</strain>
    </source>
</reference>
<keyword evidence="1" id="KW-0732">Signal</keyword>
<feature type="chain" id="PRO_5005650285" description="UrcA family protein" evidence="1">
    <location>
        <begin position="28"/>
        <end position="109"/>
    </location>
</feature>
<accession>A0A0M3AJ43</accession>
<dbReference type="PATRIC" id="fig|56193.3.peg.4619"/>
<evidence type="ECO:0008006" key="4">
    <source>
        <dbReference type="Google" id="ProtNLM"/>
    </source>
</evidence>
<dbReference type="RefSeq" id="WP_046765733.1">
    <property type="nucleotide sequence ID" value="NZ_LBIC01000012.1"/>
</dbReference>
<comment type="caution">
    <text evidence="2">The sequence shown here is derived from an EMBL/GenBank/DDBJ whole genome shotgun (WGS) entry which is preliminary data.</text>
</comment>